<evidence type="ECO:0000313" key="2">
    <source>
        <dbReference type="EMBL" id="GFQ03796.1"/>
    </source>
</evidence>
<organism evidence="2 3">
    <name type="scientific">Phtheirospermum japonicum</name>
    <dbReference type="NCBI Taxonomy" id="374723"/>
    <lineage>
        <taxon>Eukaryota</taxon>
        <taxon>Viridiplantae</taxon>
        <taxon>Streptophyta</taxon>
        <taxon>Embryophyta</taxon>
        <taxon>Tracheophyta</taxon>
        <taxon>Spermatophyta</taxon>
        <taxon>Magnoliopsida</taxon>
        <taxon>eudicotyledons</taxon>
        <taxon>Gunneridae</taxon>
        <taxon>Pentapetalae</taxon>
        <taxon>asterids</taxon>
        <taxon>lamiids</taxon>
        <taxon>Lamiales</taxon>
        <taxon>Orobanchaceae</taxon>
        <taxon>Orobanchaceae incertae sedis</taxon>
        <taxon>Phtheirospermum</taxon>
    </lineage>
</organism>
<evidence type="ECO:0000313" key="3">
    <source>
        <dbReference type="Proteomes" id="UP000653305"/>
    </source>
</evidence>
<accession>A0A830D9I9</accession>
<protein>
    <submittedName>
        <fullName evidence="2">Putative oligosaccharyltransferase complex subunit cg9662</fullName>
    </submittedName>
</protein>
<reference evidence="2" key="1">
    <citation type="submission" date="2020-07" db="EMBL/GenBank/DDBJ databases">
        <title>Ethylene signaling mediates host invasion by parasitic plants.</title>
        <authorList>
            <person name="Yoshida S."/>
        </authorList>
    </citation>
    <scope>NUCLEOTIDE SEQUENCE</scope>
    <source>
        <strain evidence="2">Okayama</strain>
    </source>
</reference>
<comment type="caution">
    <text evidence="2">The sequence shown here is derived from an EMBL/GenBank/DDBJ whole genome shotgun (WGS) entry which is preliminary data.</text>
</comment>
<keyword evidence="2" id="KW-0808">Transferase</keyword>
<feature type="region of interest" description="Disordered" evidence="1">
    <location>
        <begin position="1"/>
        <end position="52"/>
    </location>
</feature>
<name>A0A830D9I9_9LAMI</name>
<proteinExistence type="predicted"/>
<dbReference type="EMBL" id="BMAC01000872">
    <property type="protein sequence ID" value="GFQ03796.1"/>
    <property type="molecule type" value="Genomic_DNA"/>
</dbReference>
<feature type="compositionally biased region" description="Polar residues" evidence="1">
    <location>
        <begin position="1"/>
        <end position="12"/>
    </location>
</feature>
<feature type="compositionally biased region" description="Low complexity" evidence="1">
    <location>
        <begin position="26"/>
        <end position="49"/>
    </location>
</feature>
<dbReference type="Proteomes" id="UP000653305">
    <property type="component" value="Unassembled WGS sequence"/>
</dbReference>
<dbReference type="GO" id="GO:0016740">
    <property type="term" value="F:transferase activity"/>
    <property type="evidence" value="ECO:0007669"/>
    <property type="project" value="UniProtKB-KW"/>
</dbReference>
<evidence type="ECO:0000256" key="1">
    <source>
        <dbReference type="SAM" id="MobiDB-lite"/>
    </source>
</evidence>
<dbReference type="AlphaFoldDB" id="A0A830D9I9"/>
<keyword evidence="3" id="KW-1185">Reference proteome</keyword>
<gene>
    <name evidence="2" type="ORF">PHJA_002523400</name>
</gene>
<sequence>MSTTSSPAASQTEPPPPKLIHHLDLSTRSSISYGPSPSPSYARRASALSFPASPSCPHDSILHNPSHLLHGHLRNPLRCHRRAPRHRIHAGSLHRGCQTHRFPPGSGQRAVHHGGALVRVHVHAWRHWDRAVGSDARQKSV</sequence>